<feature type="domain" description="SMP-30/Gluconolactonase/LRE-like region" evidence="1">
    <location>
        <begin position="74"/>
        <end position="301"/>
    </location>
</feature>
<reference evidence="2 3" key="1">
    <citation type="submission" date="2024-07" db="EMBL/GenBank/DDBJ databases">
        <title>Section-level genome sequencing and comparative genomics of Aspergillus sections Usti and Cavernicolus.</title>
        <authorList>
            <consortium name="Lawrence Berkeley National Laboratory"/>
            <person name="Nybo J.L."/>
            <person name="Vesth T.C."/>
            <person name="Theobald S."/>
            <person name="Frisvad J.C."/>
            <person name="Larsen T.O."/>
            <person name="Kjaerboelling I."/>
            <person name="Rothschild-Mancinelli K."/>
            <person name="Lyhne E.K."/>
            <person name="Kogle M.E."/>
            <person name="Barry K."/>
            <person name="Clum A."/>
            <person name="Na H."/>
            <person name="Ledsgaard L."/>
            <person name="Lin J."/>
            <person name="Lipzen A."/>
            <person name="Kuo A."/>
            <person name="Riley R."/>
            <person name="Mondo S."/>
            <person name="Labutti K."/>
            <person name="Haridas S."/>
            <person name="Pangalinan J."/>
            <person name="Salamov A.A."/>
            <person name="Simmons B.A."/>
            <person name="Magnuson J.K."/>
            <person name="Chen J."/>
            <person name="Drula E."/>
            <person name="Henrissat B."/>
            <person name="Wiebenga A."/>
            <person name="Lubbers R.J."/>
            <person name="Gomes A.C."/>
            <person name="Makela M.R."/>
            <person name="Stajich J."/>
            <person name="Grigoriev I.V."/>
            <person name="Mortensen U.H."/>
            <person name="De Vries R.P."/>
            <person name="Baker S.E."/>
            <person name="Andersen M.R."/>
        </authorList>
    </citation>
    <scope>NUCLEOTIDE SEQUENCE [LARGE SCALE GENOMIC DNA]</scope>
    <source>
        <strain evidence="2 3">CBS 123904</strain>
    </source>
</reference>
<gene>
    <name evidence="2" type="ORF">BJY01DRAFT_212403</name>
</gene>
<dbReference type="PANTHER" id="PTHR47064:SF2">
    <property type="entry name" value="SMP-30_GLUCONOLACTONASE_LRE-LIKE REGION DOMAIN-CONTAINING PROTEIN-RELATED"/>
    <property type="match status" value="1"/>
</dbReference>
<accession>A0ABR4K628</accession>
<dbReference type="PANTHER" id="PTHR47064">
    <property type="entry name" value="PUTATIVE (AFU_ORTHOLOGUE AFUA_1G08990)-RELATED"/>
    <property type="match status" value="1"/>
</dbReference>
<dbReference type="Proteomes" id="UP001610446">
    <property type="component" value="Unassembled WGS sequence"/>
</dbReference>
<organism evidence="2 3">
    <name type="scientific">Aspergillus pseudoustus</name>
    <dbReference type="NCBI Taxonomy" id="1810923"/>
    <lineage>
        <taxon>Eukaryota</taxon>
        <taxon>Fungi</taxon>
        <taxon>Dikarya</taxon>
        <taxon>Ascomycota</taxon>
        <taxon>Pezizomycotina</taxon>
        <taxon>Eurotiomycetes</taxon>
        <taxon>Eurotiomycetidae</taxon>
        <taxon>Eurotiales</taxon>
        <taxon>Aspergillaceae</taxon>
        <taxon>Aspergillus</taxon>
        <taxon>Aspergillus subgen. Nidulantes</taxon>
    </lineage>
</organism>
<dbReference type="Pfam" id="PF08450">
    <property type="entry name" value="SGL"/>
    <property type="match status" value="1"/>
</dbReference>
<dbReference type="Gene3D" id="2.120.10.30">
    <property type="entry name" value="TolB, C-terminal domain"/>
    <property type="match status" value="1"/>
</dbReference>
<dbReference type="InterPro" id="IPR052988">
    <property type="entry name" value="Oryzine_lactonohydrolase"/>
</dbReference>
<keyword evidence="3" id="KW-1185">Reference proteome</keyword>
<dbReference type="InterPro" id="IPR013658">
    <property type="entry name" value="SGL"/>
</dbReference>
<dbReference type="EMBL" id="JBFXLU010000054">
    <property type="protein sequence ID" value="KAL2847763.1"/>
    <property type="molecule type" value="Genomic_DNA"/>
</dbReference>
<evidence type="ECO:0000313" key="3">
    <source>
        <dbReference type="Proteomes" id="UP001610446"/>
    </source>
</evidence>
<dbReference type="InterPro" id="IPR011042">
    <property type="entry name" value="6-blade_b-propeller_TolB-like"/>
</dbReference>
<proteinExistence type="predicted"/>
<dbReference type="SUPFAM" id="SSF63829">
    <property type="entry name" value="Calcium-dependent phosphotriesterase"/>
    <property type="match status" value="1"/>
</dbReference>
<protein>
    <recommendedName>
        <fullName evidence="1">SMP-30/Gluconolactonase/LRE-like region domain-containing protein</fullName>
    </recommendedName>
</protein>
<sequence>MSFKIYHPSFNSLVAEGSVTLCLQNDAYPFAHEAGVYIPASDSFFMTSSRFRTADGAQMIQISKITRKDGTYIQEEIHPSPDIPMGNGGVNYKDGVLFCSQGTLEKPSALVYMEASAPYKSRVILDSFYDRRFNSVNDVVVHSDGSIWFTDPTYGFEQKFRPEPELPAQVYRFDPATGSIRVVADGFGKPNGISFSPDERIVYVTDTDMLHGKGDGVDVDLRRAATIYAFDIQYYSGEPFLINRRLFAMADTGIPDGIKCDLQGNVYSGCGDGIHVWSPGGVILGKIVIPGGVANFCFAQPGEILALNENRLWRVTLGRSTRGALLKL</sequence>
<evidence type="ECO:0000259" key="1">
    <source>
        <dbReference type="Pfam" id="PF08450"/>
    </source>
</evidence>
<name>A0ABR4K628_9EURO</name>
<evidence type="ECO:0000313" key="2">
    <source>
        <dbReference type="EMBL" id="KAL2847763.1"/>
    </source>
</evidence>
<comment type="caution">
    <text evidence="2">The sequence shown here is derived from an EMBL/GenBank/DDBJ whole genome shotgun (WGS) entry which is preliminary data.</text>
</comment>